<proteinExistence type="predicted"/>
<sequence length="177" mass="19754">MPQIGHSCHVGHSCHDTPTTTAQSSLEVQEVWVEVISGIGVRLTQVPTLGEGSKPCSLKGKEPVGAIGETRTPRPRRPRSVKELYQTSADEGHAGYYALFMTDQPTSDPDVPLETRWSSLTQGTKVWEQLKEIWARCRTLEDELLKMTGTLERLRVKLPMEAITEYKKSTSFEMGLV</sequence>
<feature type="region of interest" description="Disordered" evidence="1">
    <location>
        <begin position="54"/>
        <end position="81"/>
    </location>
</feature>
<comment type="caution">
    <text evidence="2">The sequence shown here is derived from an EMBL/GenBank/DDBJ whole genome shotgun (WGS) entry which is preliminary data.</text>
</comment>
<evidence type="ECO:0000313" key="3">
    <source>
        <dbReference type="Proteomes" id="UP000287651"/>
    </source>
</evidence>
<accession>A0A427AR49</accession>
<reference evidence="2 3" key="1">
    <citation type="journal article" date="2014" name="Agronomy (Basel)">
        <title>A Draft Genome Sequence for Ensete ventricosum, the Drought-Tolerant Tree Against Hunger.</title>
        <authorList>
            <person name="Harrison J."/>
            <person name="Moore K.A."/>
            <person name="Paszkiewicz K."/>
            <person name="Jones T."/>
            <person name="Grant M."/>
            <person name="Ambacheew D."/>
            <person name="Muzemil S."/>
            <person name="Studholme D.J."/>
        </authorList>
    </citation>
    <scope>NUCLEOTIDE SEQUENCE [LARGE SCALE GENOMIC DNA]</scope>
</reference>
<dbReference type="EMBL" id="AMZH03001619">
    <property type="protein sequence ID" value="RRT78663.1"/>
    <property type="molecule type" value="Genomic_DNA"/>
</dbReference>
<name>A0A427AR49_ENSVE</name>
<feature type="region of interest" description="Disordered" evidence="1">
    <location>
        <begin position="1"/>
        <end position="21"/>
    </location>
</feature>
<evidence type="ECO:0000313" key="2">
    <source>
        <dbReference type="EMBL" id="RRT78663.1"/>
    </source>
</evidence>
<organism evidence="2 3">
    <name type="scientific">Ensete ventricosum</name>
    <name type="common">Abyssinian banana</name>
    <name type="synonym">Musa ensete</name>
    <dbReference type="NCBI Taxonomy" id="4639"/>
    <lineage>
        <taxon>Eukaryota</taxon>
        <taxon>Viridiplantae</taxon>
        <taxon>Streptophyta</taxon>
        <taxon>Embryophyta</taxon>
        <taxon>Tracheophyta</taxon>
        <taxon>Spermatophyta</taxon>
        <taxon>Magnoliopsida</taxon>
        <taxon>Liliopsida</taxon>
        <taxon>Zingiberales</taxon>
        <taxon>Musaceae</taxon>
        <taxon>Ensete</taxon>
    </lineage>
</organism>
<gene>
    <name evidence="2" type="ORF">B296_00007103</name>
</gene>
<dbReference type="Proteomes" id="UP000287651">
    <property type="component" value="Unassembled WGS sequence"/>
</dbReference>
<evidence type="ECO:0000256" key="1">
    <source>
        <dbReference type="SAM" id="MobiDB-lite"/>
    </source>
</evidence>
<protein>
    <submittedName>
        <fullName evidence="2">Uncharacterized protein</fullName>
    </submittedName>
</protein>
<dbReference type="AlphaFoldDB" id="A0A427AR49"/>